<gene>
    <name evidence="2" type="ORF">PSYICH_LOCUS9028</name>
</gene>
<name>A0A9P0GC61_9CUCU</name>
<dbReference type="AlphaFoldDB" id="A0A9P0GC61"/>
<proteinExistence type="predicted"/>
<protein>
    <recommendedName>
        <fullName evidence="1">MADF domain-containing protein</fullName>
    </recommendedName>
</protein>
<keyword evidence="3" id="KW-1185">Reference proteome</keyword>
<dbReference type="SMART" id="SM00595">
    <property type="entry name" value="MADF"/>
    <property type="match status" value="1"/>
</dbReference>
<dbReference type="OrthoDB" id="6780291at2759"/>
<sequence>MSETTLAVSKQFWNPDLTTALILMYENFPCLYNVRSKDYHNRNLRVAAIRNICLGLKETYPNTGVTEAMVQKKIHGIRTQYNSEINKIKKSELTEVLADSKVEDDLAVGDTDTQTPDVIFDGNVEDLLEVNMQNAFYDFLSNRKISEEVINFFKDQNEDKPLIVLEKAKNLFFPDGNSAKGNLQDVHCTLLDFKQLPVDNGLSIGDIFNITGVTKLRFYLATKNACSDSDGSVHLESNDSDVSSLQHVAFEEKEENHETSDLMVNTSPEVEISRLDFVEDLVGLPYVELWDDSQSKMETLILHRGQIFQDMLKAFEEEFFDHGNLKIEMILPNGQSELAEDIGGVYRDSLSECWFSFYEKCTVGTTFKVPYLRHDFGEKQWKSIAKIFIRGFELENYIPIKLSPK</sequence>
<evidence type="ECO:0000313" key="2">
    <source>
        <dbReference type="EMBL" id="CAH1107883.1"/>
    </source>
</evidence>
<reference evidence="2" key="1">
    <citation type="submission" date="2022-01" db="EMBL/GenBank/DDBJ databases">
        <authorList>
            <person name="King R."/>
        </authorList>
    </citation>
    <scope>NUCLEOTIDE SEQUENCE</scope>
</reference>
<dbReference type="Proteomes" id="UP001153636">
    <property type="component" value="Chromosome 3"/>
</dbReference>
<organism evidence="2 3">
    <name type="scientific">Psylliodes chrysocephalus</name>
    <dbReference type="NCBI Taxonomy" id="3402493"/>
    <lineage>
        <taxon>Eukaryota</taxon>
        <taxon>Metazoa</taxon>
        <taxon>Ecdysozoa</taxon>
        <taxon>Arthropoda</taxon>
        <taxon>Hexapoda</taxon>
        <taxon>Insecta</taxon>
        <taxon>Pterygota</taxon>
        <taxon>Neoptera</taxon>
        <taxon>Endopterygota</taxon>
        <taxon>Coleoptera</taxon>
        <taxon>Polyphaga</taxon>
        <taxon>Cucujiformia</taxon>
        <taxon>Chrysomeloidea</taxon>
        <taxon>Chrysomelidae</taxon>
        <taxon>Galerucinae</taxon>
        <taxon>Alticini</taxon>
        <taxon>Psylliodes</taxon>
    </lineage>
</organism>
<dbReference type="EMBL" id="OV651815">
    <property type="protein sequence ID" value="CAH1107883.1"/>
    <property type="molecule type" value="Genomic_DNA"/>
</dbReference>
<dbReference type="Pfam" id="PF10545">
    <property type="entry name" value="MADF_DNA_bdg"/>
    <property type="match status" value="1"/>
</dbReference>
<dbReference type="PANTHER" id="PTHR21505:SF12">
    <property type="entry name" value="MADF DOMAIN-CONTAINING PROTEIN-RELATED"/>
    <property type="match status" value="1"/>
</dbReference>
<evidence type="ECO:0000313" key="3">
    <source>
        <dbReference type="Proteomes" id="UP001153636"/>
    </source>
</evidence>
<accession>A0A9P0GC61</accession>
<dbReference type="PANTHER" id="PTHR21505">
    <property type="entry name" value="MADF DOMAIN-CONTAINING PROTEIN-RELATED"/>
    <property type="match status" value="1"/>
</dbReference>
<feature type="domain" description="MADF" evidence="1">
    <location>
        <begin position="21"/>
        <end position="90"/>
    </location>
</feature>
<evidence type="ECO:0000259" key="1">
    <source>
        <dbReference type="Pfam" id="PF10545"/>
    </source>
</evidence>
<dbReference type="InterPro" id="IPR006578">
    <property type="entry name" value="MADF-dom"/>
</dbReference>